<dbReference type="EMBL" id="JAVDUI010000001">
    <property type="protein sequence ID" value="MDR6891169.1"/>
    <property type="molecule type" value="Genomic_DNA"/>
</dbReference>
<evidence type="ECO:0000256" key="3">
    <source>
        <dbReference type="ARBA" id="ARBA00023163"/>
    </source>
</evidence>
<dbReference type="GO" id="GO:0003700">
    <property type="term" value="F:DNA-binding transcription factor activity"/>
    <property type="evidence" value="ECO:0007669"/>
    <property type="project" value="InterPro"/>
</dbReference>
<keyword evidence="7" id="KW-1185">Reference proteome</keyword>
<keyword evidence="3" id="KW-0804">Transcription</keyword>
<dbReference type="AlphaFoldDB" id="A0AAE3YFF9"/>
<evidence type="ECO:0000256" key="2">
    <source>
        <dbReference type="ARBA" id="ARBA00023125"/>
    </source>
</evidence>
<accession>A0AAE3YFF9</accession>
<dbReference type="InterPro" id="IPR036388">
    <property type="entry name" value="WH-like_DNA-bd_sf"/>
</dbReference>
<evidence type="ECO:0000259" key="5">
    <source>
        <dbReference type="PROSITE" id="PS50949"/>
    </source>
</evidence>
<feature type="domain" description="HTH gntR-type" evidence="5">
    <location>
        <begin position="19"/>
        <end position="87"/>
    </location>
</feature>
<feature type="region of interest" description="Disordered" evidence="4">
    <location>
        <begin position="125"/>
        <end position="149"/>
    </location>
</feature>
<evidence type="ECO:0000313" key="6">
    <source>
        <dbReference type="EMBL" id="MDR6891169.1"/>
    </source>
</evidence>
<dbReference type="SMART" id="SM00345">
    <property type="entry name" value="HTH_GNTR"/>
    <property type="match status" value="1"/>
</dbReference>
<dbReference type="PANTHER" id="PTHR38445:SF9">
    <property type="entry name" value="HTH-TYPE TRANSCRIPTIONAL REPRESSOR YTRA"/>
    <property type="match status" value="1"/>
</dbReference>
<evidence type="ECO:0000256" key="1">
    <source>
        <dbReference type="ARBA" id="ARBA00023015"/>
    </source>
</evidence>
<proteinExistence type="predicted"/>
<name>A0AAE3YFF9_9MICC</name>
<dbReference type="Pfam" id="PF00392">
    <property type="entry name" value="GntR"/>
    <property type="match status" value="1"/>
</dbReference>
<evidence type="ECO:0000313" key="7">
    <source>
        <dbReference type="Proteomes" id="UP001247307"/>
    </source>
</evidence>
<keyword evidence="2 6" id="KW-0238">DNA-binding</keyword>
<dbReference type="CDD" id="cd07377">
    <property type="entry name" value="WHTH_GntR"/>
    <property type="match status" value="1"/>
</dbReference>
<dbReference type="Gene3D" id="1.10.10.10">
    <property type="entry name" value="Winged helix-like DNA-binding domain superfamily/Winged helix DNA-binding domain"/>
    <property type="match status" value="1"/>
</dbReference>
<evidence type="ECO:0000256" key="4">
    <source>
        <dbReference type="SAM" id="MobiDB-lite"/>
    </source>
</evidence>
<organism evidence="6 7">
    <name type="scientific">Falsarthrobacter nasiphocae</name>
    <dbReference type="NCBI Taxonomy" id="189863"/>
    <lineage>
        <taxon>Bacteria</taxon>
        <taxon>Bacillati</taxon>
        <taxon>Actinomycetota</taxon>
        <taxon>Actinomycetes</taxon>
        <taxon>Micrococcales</taxon>
        <taxon>Micrococcaceae</taxon>
        <taxon>Falsarthrobacter</taxon>
    </lineage>
</organism>
<gene>
    <name evidence="6" type="ORF">J2S35_000109</name>
</gene>
<dbReference type="InterPro" id="IPR000524">
    <property type="entry name" value="Tscrpt_reg_HTH_GntR"/>
</dbReference>
<feature type="compositionally biased region" description="Polar residues" evidence="4">
    <location>
        <begin position="130"/>
        <end position="149"/>
    </location>
</feature>
<dbReference type="SUPFAM" id="SSF46785">
    <property type="entry name" value="Winged helix' DNA-binding domain"/>
    <property type="match status" value="1"/>
</dbReference>
<dbReference type="InterPro" id="IPR036390">
    <property type="entry name" value="WH_DNA-bd_sf"/>
</dbReference>
<dbReference type="PROSITE" id="PS50949">
    <property type="entry name" value="HTH_GNTR"/>
    <property type="match status" value="1"/>
</dbReference>
<dbReference type="PANTHER" id="PTHR38445">
    <property type="entry name" value="HTH-TYPE TRANSCRIPTIONAL REPRESSOR YTRA"/>
    <property type="match status" value="1"/>
</dbReference>
<protein>
    <submittedName>
        <fullName evidence="6">DNA-binding transcriptional regulator YhcF (GntR family)</fullName>
    </submittedName>
</protein>
<dbReference type="GO" id="GO:0003677">
    <property type="term" value="F:DNA binding"/>
    <property type="evidence" value="ECO:0007669"/>
    <property type="project" value="UniProtKB-KW"/>
</dbReference>
<comment type="caution">
    <text evidence="6">The sequence shown here is derived from an EMBL/GenBank/DDBJ whole genome shotgun (WGS) entry which is preliminary data.</text>
</comment>
<sequence>MKSPIPSWLSTSSLQEYAGPPVVQITSAVVDAINRADAASGDRLPPVRKLAEHLGVAVNTVAKAYKRLEDWELVEGRGRGGTVVSTDAFRLRDDVRRMAASLVRAANRAGIRVEELHSMVDAAHERQRDVASSTANGLESNTRSPKMRE</sequence>
<dbReference type="Proteomes" id="UP001247307">
    <property type="component" value="Unassembled WGS sequence"/>
</dbReference>
<reference evidence="6" key="1">
    <citation type="submission" date="2023-07" db="EMBL/GenBank/DDBJ databases">
        <title>Sequencing the genomes of 1000 actinobacteria strains.</title>
        <authorList>
            <person name="Klenk H.-P."/>
        </authorList>
    </citation>
    <scope>NUCLEOTIDE SEQUENCE</scope>
    <source>
        <strain evidence="6">DSM 13988</strain>
    </source>
</reference>
<dbReference type="RefSeq" id="WP_309848639.1">
    <property type="nucleotide sequence ID" value="NZ_BAAAIU010000004.1"/>
</dbReference>
<keyword evidence="1" id="KW-0805">Transcription regulation</keyword>